<evidence type="ECO:0000256" key="1">
    <source>
        <dbReference type="ARBA" id="ARBA00022679"/>
    </source>
</evidence>
<dbReference type="SMART" id="SM00563">
    <property type="entry name" value="PlsC"/>
    <property type="match status" value="1"/>
</dbReference>
<proteinExistence type="predicted"/>
<gene>
    <name evidence="4" type="ORF">S06H3_25714</name>
</gene>
<evidence type="ECO:0000256" key="2">
    <source>
        <dbReference type="ARBA" id="ARBA00023315"/>
    </source>
</evidence>
<protein>
    <recommendedName>
        <fullName evidence="3">Phospholipid/glycerol acyltransferase domain-containing protein</fullName>
    </recommendedName>
</protein>
<feature type="domain" description="Phospholipid/glycerol acyltransferase" evidence="3">
    <location>
        <begin position="1"/>
        <end position="90"/>
    </location>
</feature>
<dbReference type="InterPro" id="IPR002123">
    <property type="entry name" value="Plipid/glycerol_acylTrfase"/>
</dbReference>
<dbReference type="EMBL" id="BARV01014817">
    <property type="protein sequence ID" value="GAI23569.1"/>
    <property type="molecule type" value="Genomic_DNA"/>
</dbReference>
<dbReference type="GO" id="GO:0003841">
    <property type="term" value="F:1-acylglycerol-3-phosphate O-acyltransferase activity"/>
    <property type="evidence" value="ECO:0007669"/>
    <property type="project" value="TreeGrafter"/>
</dbReference>
<dbReference type="PANTHER" id="PTHR10434:SF11">
    <property type="entry name" value="1-ACYL-SN-GLYCEROL-3-PHOSPHATE ACYLTRANSFERASE"/>
    <property type="match status" value="1"/>
</dbReference>
<evidence type="ECO:0000313" key="4">
    <source>
        <dbReference type="EMBL" id="GAI23569.1"/>
    </source>
</evidence>
<keyword evidence="1" id="KW-0808">Transferase</keyword>
<sequence>MAKQELFRYPFLRIIFRWAQAFSVPRRGTIKDKREAVKQAKEILNKGLVLGMFPEGKRNRDGKLLPGKSGSAVIASQTGVALLPIGIIGTEKLKGISWLWKRPGIVINIGQPFELPSSDGRLTKSQTKMSTDLMMNKIAALLPPENRGWYGN</sequence>
<dbReference type="SUPFAM" id="SSF69593">
    <property type="entry name" value="Glycerol-3-phosphate (1)-acyltransferase"/>
    <property type="match status" value="1"/>
</dbReference>
<accession>X1NY26</accession>
<dbReference type="PANTHER" id="PTHR10434">
    <property type="entry name" value="1-ACYL-SN-GLYCEROL-3-PHOSPHATE ACYLTRANSFERASE"/>
    <property type="match status" value="1"/>
</dbReference>
<dbReference type="AlphaFoldDB" id="X1NY26"/>
<reference evidence="4" key="1">
    <citation type="journal article" date="2014" name="Front. Microbiol.">
        <title>High frequency of phylogenetically diverse reductive dehalogenase-homologous genes in deep subseafloor sedimentary metagenomes.</title>
        <authorList>
            <person name="Kawai M."/>
            <person name="Futagami T."/>
            <person name="Toyoda A."/>
            <person name="Takaki Y."/>
            <person name="Nishi S."/>
            <person name="Hori S."/>
            <person name="Arai W."/>
            <person name="Tsubouchi T."/>
            <person name="Morono Y."/>
            <person name="Uchiyama I."/>
            <person name="Ito T."/>
            <person name="Fujiyama A."/>
            <person name="Inagaki F."/>
            <person name="Takami H."/>
        </authorList>
    </citation>
    <scope>NUCLEOTIDE SEQUENCE</scope>
    <source>
        <strain evidence="4">Expedition CK06-06</strain>
    </source>
</reference>
<dbReference type="Pfam" id="PF01553">
    <property type="entry name" value="Acyltransferase"/>
    <property type="match status" value="1"/>
</dbReference>
<dbReference type="GO" id="GO:0006654">
    <property type="term" value="P:phosphatidic acid biosynthetic process"/>
    <property type="evidence" value="ECO:0007669"/>
    <property type="project" value="TreeGrafter"/>
</dbReference>
<organism evidence="4">
    <name type="scientific">marine sediment metagenome</name>
    <dbReference type="NCBI Taxonomy" id="412755"/>
    <lineage>
        <taxon>unclassified sequences</taxon>
        <taxon>metagenomes</taxon>
        <taxon>ecological metagenomes</taxon>
    </lineage>
</organism>
<dbReference type="CDD" id="cd07989">
    <property type="entry name" value="LPLAT_AGPAT-like"/>
    <property type="match status" value="1"/>
</dbReference>
<comment type="caution">
    <text evidence="4">The sequence shown here is derived from an EMBL/GenBank/DDBJ whole genome shotgun (WGS) entry which is preliminary data.</text>
</comment>
<evidence type="ECO:0000259" key="3">
    <source>
        <dbReference type="SMART" id="SM00563"/>
    </source>
</evidence>
<keyword evidence="2" id="KW-0012">Acyltransferase</keyword>
<name>X1NY26_9ZZZZ</name>